<feature type="domain" description="Plastocyanin-like" evidence="5">
    <location>
        <begin position="63"/>
        <end position="152"/>
    </location>
</feature>
<accession>A0ABU7YXF8</accession>
<keyword evidence="7" id="KW-1185">Reference proteome</keyword>
<evidence type="ECO:0000256" key="1">
    <source>
        <dbReference type="ARBA" id="ARBA00022723"/>
    </source>
</evidence>
<keyword evidence="2" id="KW-0732">Signal</keyword>
<dbReference type="InterPro" id="IPR008972">
    <property type="entry name" value="Cupredoxin"/>
</dbReference>
<evidence type="ECO:0000256" key="4">
    <source>
        <dbReference type="ARBA" id="ARBA00023008"/>
    </source>
</evidence>
<dbReference type="InterPro" id="IPR045087">
    <property type="entry name" value="Cu-oxidase_fam"/>
</dbReference>
<dbReference type="Pfam" id="PF07732">
    <property type="entry name" value="Cu-oxidase_3"/>
    <property type="match status" value="1"/>
</dbReference>
<comment type="caution">
    <text evidence="6">The sequence shown here is derived from an EMBL/GenBank/DDBJ whole genome shotgun (WGS) entry which is preliminary data.</text>
</comment>
<evidence type="ECO:0000313" key="7">
    <source>
        <dbReference type="Proteomes" id="UP001355056"/>
    </source>
</evidence>
<evidence type="ECO:0000256" key="3">
    <source>
        <dbReference type="ARBA" id="ARBA00023002"/>
    </source>
</evidence>
<sequence>MSSDFLGDADRRLSNLSRRRFVQGLAAGGAVAGLGLWPRQSWAQHAYGQPNVLSGTHFNLNIGETPMNFTGLTRPAITVNRSLPAPLLRWREGDTVTLDVANALPEGSIHGHQTSIHWHGLLLPANMDGVPGLSFDGINRGEAYRYRFDVRQN</sequence>
<dbReference type="PANTHER" id="PTHR11709">
    <property type="entry name" value="MULTI-COPPER OXIDASE"/>
    <property type="match status" value="1"/>
</dbReference>
<dbReference type="InterPro" id="IPR006311">
    <property type="entry name" value="TAT_signal"/>
</dbReference>
<organism evidence="6 7">
    <name type="scientific">Novilysobacter erysipheiresistens</name>
    <dbReference type="NCBI Taxonomy" id="1749332"/>
    <lineage>
        <taxon>Bacteria</taxon>
        <taxon>Pseudomonadati</taxon>
        <taxon>Pseudomonadota</taxon>
        <taxon>Gammaproteobacteria</taxon>
        <taxon>Lysobacterales</taxon>
        <taxon>Lysobacteraceae</taxon>
        <taxon>Novilysobacter</taxon>
    </lineage>
</organism>
<evidence type="ECO:0000313" key="6">
    <source>
        <dbReference type="EMBL" id="MEG3183579.1"/>
    </source>
</evidence>
<gene>
    <name evidence="6" type="ORF">SNE34_06110</name>
</gene>
<dbReference type="Proteomes" id="UP001355056">
    <property type="component" value="Unassembled WGS sequence"/>
</dbReference>
<dbReference type="RefSeq" id="WP_332615729.1">
    <property type="nucleotide sequence ID" value="NZ_JAXGFP010000003.1"/>
</dbReference>
<protein>
    <submittedName>
        <fullName evidence="6">Multicopper oxidase domain-containing protein</fullName>
    </submittedName>
</protein>
<dbReference type="InterPro" id="IPR019546">
    <property type="entry name" value="TAT_signal_bac_arc"/>
</dbReference>
<reference evidence="6 7" key="1">
    <citation type="journal article" date="2016" name="Int. J. Syst. Evol. Microbiol.">
        <title>Lysobacter erysipheiresistens sp. nov., an antagonist of powdery mildew, isolated from tobacco-cultivated soil.</title>
        <authorList>
            <person name="Xie B."/>
            <person name="Li T."/>
            <person name="Lin X."/>
            <person name="Wang C.J."/>
            <person name="Chen Y.J."/>
            <person name="Liu W.J."/>
            <person name="Zhao Z.W."/>
        </authorList>
    </citation>
    <scope>NUCLEOTIDE SEQUENCE [LARGE SCALE GENOMIC DNA]</scope>
    <source>
        <strain evidence="6 7">RS-LYSO-3</strain>
    </source>
</reference>
<dbReference type="SUPFAM" id="SSF49503">
    <property type="entry name" value="Cupredoxins"/>
    <property type="match status" value="1"/>
</dbReference>
<name>A0ABU7YXF8_9GAMM</name>
<feature type="non-terminal residue" evidence="6">
    <location>
        <position position="153"/>
    </location>
</feature>
<dbReference type="NCBIfam" id="TIGR01409">
    <property type="entry name" value="TAT_signal_seq"/>
    <property type="match status" value="1"/>
</dbReference>
<keyword evidence="4" id="KW-0186">Copper</keyword>
<keyword evidence="3" id="KW-0560">Oxidoreductase</keyword>
<dbReference type="Gene3D" id="2.60.40.420">
    <property type="entry name" value="Cupredoxins - blue copper proteins"/>
    <property type="match status" value="1"/>
</dbReference>
<dbReference type="PROSITE" id="PS51318">
    <property type="entry name" value="TAT"/>
    <property type="match status" value="1"/>
</dbReference>
<dbReference type="InterPro" id="IPR011707">
    <property type="entry name" value="Cu-oxidase-like_N"/>
</dbReference>
<evidence type="ECO:0000256" key="2">
    <source>
        <dbReference type="ARBA" id="ARBA00022729"/>
    </source>
</evidence>
<dbReference type="PANTHER" id="PTHR11709:SF394">
    <property type="entry name" value="FI03373P-RELATED"/>
    <property type="match status" value="1"/>
</dbReference>
<proteinExistence type="predicted"/>
<keyword evidence="1" id="KW-0479">Metal-binding</keyword>
<dbReference type="EMBL" id="JAXGFP010000003">
    <property type="protein sequence ID" value="MEG3183579.1"/>
    <property type="molecule type" value="Genomic_DNA"/>
</dbReference>
<evidence type="ECO:0000259" key="5">
    <source>
        <dbReference type="Pfam" id="PF07732"/>
    </source>
</evidence>